<evidence type="ECO:0000256" key="1">
    <source>
        <dbReference type="ARBA" id="ARBA00005926"/>
    </source>
</evidence>
<dbReference type="GO" id="GO:0005524">
    <property type="term" value="F:ATP binding"/>
    <property type="evidence" value="ECO:0007669"/>
    <property type="project" value="UniProtKB-UniRule"/>
</dbReference>
<evidence type="ECO:0000259" key="13">
    <source>
        <dbReference type="PROSITE" id="PS50011"/>
    </source>
</evidence>
<reference evidence="14 15" key="1">
    <citation type="journal article" date="2019" name="Nat. Ecol. Evol.">
        <title>Megaphylogeny resolves global patterns of mushroom evolution.</title>
        <authorList>
            <person name="Varga T."/>
            <person name="Krizsan K."/>
            <person name="Foldi C."/>
            <person name="Dima B."/>
            <person name="Sanchez-Garcia M."/>
            <person name="Sanchez-Ramirez S."/>
            <person name="Szollosi G.J."/>
            <person name="Szarkandi J.G."/>
            <person name="Papp V."/>
            <person name="Albert L."/>
            <person name="Andreopoulos W."/>
            <person name="Angelini C."/>
            <person name="Antonin V."/>
            <person name="Barry K.W."/>
            <person name="Bougher N.L."/>
            <person name="Buchanan P."/>
            <person name="Buyck B."/>
            <person name="Bense V."/>
            <person name="Catcheside P."/>
            <person name="Chovatia M."/>
            <person name="Cooper J."/>
            <person name="Damon W."/>
            <person name="Desjardin D."/>
            <person name="Finy P."/>
            <person name="Geml J."/>
            <person name="Haridas S."/>
            <person name="Hughes K."/>
            <person name="Justo A."/>
            <person name="Karasinski D."/>
            <person name="Kautmanova I."/>
            <person name="Kiss B."/>
            <person name="Kocsube S."/>
            <person name="Kotiranta H."/>
            <person name="LaButti K.M."/>
            <person name="Lechner B.E."/>
            <person name="Liimatainen K."/>
            <person name="Lipzen A."/>
            <person name="Lukacs Z."/>
            <person name="Mihaltcheva S."/>
            <person name="Morgado L.N."/>
            <person name="Niskanen T."/>
            <person name="Noordeloos M.E."/>
            <person name="Ohm R.A."/>
            <person name="Ortiz-Santana B."/>
            <person name="Ovrebo C."/>
            <person name="Racz N."/>
            <person name="Riley R."/>
            <person name="Savchenko A."/>
            <person name="Shiryaev A."/>
            <person name="Soop K."/>
            <person name="Spirin V."/>
            <person name="Szebenyi C."/>
            <person name="Tomsovsky M."/>
            <person name="Tulloss R.E."/>
            <person name="Uehling J."/>
            <person name="Grigoriev I.V."/>
            <person name="Vagvolgyi C."/>
            <person name="Papp T."/>
            <person name="Martin F.M."/>
            <person name="Miettinen O."/>
            <person name="Hibbett D.S."/>
            <person name="Nagy L.G."/>
        </authorList>
    </citation>
    <scope>NUCLEOTIDE SEQUENCE [LARGE SCALE GENOMIC DNA]</scope>
    <source>
        <strain evidence="14 15">CBS 121175</strain>
    </source>
</reference>
<keyword evidence="3 11" id="KW-0723">Serine/threonine-protein kinase</keyword>
<dbReference type="Proteomes" id="UP000307440">
    <property type="component" value="Unassembled WGS sequence"/>
</dbReference>
<dbReference type="CDD" id="cd14127">
    <property type="entry name" value="STKc_CK1_fungal"/>
    <property type="match status" value="1"/>
</dbReference>
<evidence type="ECO:0000256" key="12">
    <source>
        <dbReference type="SAM" id="MobiDB-lite"/>
    </source>
</evidence>
<evidence type="ECO:0000256" key="11">
    <source>
        <dbReference type="RuleBase" id="RU000304"/>
    </source>
</evidence>
<dbReference type="EC" id="2.7.11.1" evidence="2"/>
<comment type="similarity">
    <text evidence="1">Belongs to the protein kinase superfamily. CK1 Ser/Thr protein kinase family. Casein kinase I subfamily.</text>
</comment>
<evidence type="ECO:0000256" key="3">
    <source>
        <dbReference type="ARBA" id="ARBA00022527"/>
    </source>
</evidence>
<dbReference type="FunFam" id="1.10.510.10:FF:000160">
    <property type="entry name" value="Casein kinase I 1"/>
    <property type="match status" value="1"/>
</dbReference>
<feature type="domain" description="Protein kinase" evidence="13">
    <location>
        <begin position="18"/>
        <end position="280"/>
    </location>
</feature>
<evidence type="ECO:0000256" key="4">
    <source>
        <dbReference type="ARBA" id="ARBA00022679"/>
    </source>
</evidence>
<dbReference type="STRING" id="230819.A0A5C3LDX8"/>
<dbReference type="PROSITE" id="PS00107">
    <property type="entry name" value="PROTEIN_KINASE_ATP"/>
    <property type="match status" value="1"/>
</dbReference>
<dbReference type="AlphaFoldDB" id="A0A5C3LDX8"/>
<dbReference type="EMBL" id="ML210147">
    <property type="protein sequence ID" value="TFK30126.1"/>
    <property type="molecule type" value="Genomic_DNA"/>
</dbReference>
<evidence type="ECO:0000256" key="2">
    <source>
        <dbReference type="ARBA" id="ARBA00012513"/>
    </source>
</evidence>
<evidence type="ECO:0000256" key="8">
    <source>
        <dbReference type="ARBA" id="ARBA00047899"/>
    </source>
</evidence>
<dbReference type="InterPro" id="IPR000719">
    <property type="entry name" value="Prot_kinase_dom"/>
</dbReference>
<keyword evidence="5 10" id="KW-0547">Nucleotide-binding</keyword>
<evidence type="ECO:0000256" key="7">
    <source>
        <dbReference type="ARBA" id="ARBA00022840"/>
    </source>
</evidence>
<dbReference type="InterPro" id="IPR011009">
    <property type="entry name" value="Kinase-like_dom_sf"/>
</dbReference>
<evidence type="ECO:0000313" key="15">
    <source>
        <dbReference type="Proteomes" id="UP000307440"/>
    </source>
</evidence>
<protein>
    <recommendedName>
        <fullName evidence="2">non-specific serine/threonine protein kinase</fullName>
        <ecNumber evidence="2">2.7.11.1</ecNumber>
    </recommendedName>
</protein>
<keyword evidence="15" id="KW-1185">Reference proteome</keyword>
<evidence type="ECO:0000256" key="9">
    <source>
        <dbReference type="ARBA" id="ARBA00048679"/>
    </source>
</evidence>
<dbReference type="PROSITE" id="PS50011">
    <property type="entry name" value="PROTEIN_KINASE_DOM"/>
    <property type="match status" value="1"/>
</dbReference>
<comment type="catalytic activity">
    <reaction evidence="9">
        <text>L-seryl-[protein] + ATP = O-phospho-L-seryl-[protein] + ADP + H(+)</text>
        <dbReference type="Rhea" id="RHEA:17989"/>
        <dbReference type="Rhea" id="RHEA-COMP:9863"/>
        <dbReference type="Rhea" id="RHEA-COMP:11604"/>
        <dbReference type="ChEBI" id="CHEBI:15378"/>
        <dbReference type="ChEBI" id="CHEBI:29999"/>
        <dbReference type="ChEBI" id="CHEBI:30616"/>
        <dbReference type="ChEBI" id="CHEBI:83421"/>
        <dbReference type="ChEBI" id="CHEBI:456216"/>
        <dbReference type="EC" id="2.7.11.1"/>
    </reaction>
</comment>
<dbReference type="GO" id="GO:0004674">
    <property type="term" value="F:protein serine/threonine kinase activity"/>
    <property type="evidence" value="ECO:0007669"/>
    <property type="project" value="UniProtKB-KW"/>
</dbReference>
<dbReference type="InterPro" id="IPR008271">
    <property type="entry name" value="Ser/Thr_kinase_AS"/>
</dbReference>
<comment type="catalytic activity">
    <reaction evidence="8">
        <text>L-threonyl-[protein] + ATP = O-phospho-L-threonyl-[protein] + ADP + H(+)</text>
        <dbReference type="Rhea" id="RHEA:46608"/>
        <dbReference type="Rhea" id="RHEA-COMP:11060"/>
        <dbReference type="Rhea" id="RHEA-COMP:11605"/>
        <dbReference type="ChEBI" id="CHEBI:15378"/>
        <dbReference type="ChEBI" id="CHEBI:30013"/>
        <dbReference type="ChEBI" id="CHEBI:30616"/>
        <dbReference type="ChEBI" id="CHEBI:61977"/>
        <dbReference type="ChEBI" id="CHEBI:456216"/>
        <dbReference type="EC" id="2.7.11.1"/>
    </reaction>
</comment>
<dbReference type="PROSITE" id="PS00108">
    <property type="entry name" value="PROTEIN_KINASE_ST"/>
    <property type="match status" value="1"/>
</dbReference>
<feature type="compositionally biased region" description="Basic and acidic residues" evidence="12">
    <location>
        <begin position="327"/>
        <end position="336"/>
    </location>
</feature>
<feature type="binding site" evidence="10">
    <location>
        <position position="47"/>
    </location>
    <ligand>
        <name>ATP</name>
        <dbReference type="ChEBI" id="CHEBI:30616"/>
    </ligand>
</feature>
<sequence length="452" mass="50491">MASHSHPSSTANIVGIHYRVGKKIGEGSFGVIFEGTNLLNSQTVAIKFEPRKAEAPQLRDECRSYRILAGCTGIPQIYHFGQEGLHNILVIDLLGPSLEDLFDMCGRKFTIKTVCMAAKQMITRVQTIHEKNLIYRDIKPDNFLIGRPGTKGANVVHVVDFGMAKQYRDPKTKQHIPYRERKSLSGTARYMSINTHLGREQSRRDDLEALGHVFMYFLRGSLPWQGLKAATNKQKYEKIGEKKQTTPIKELCDGFPEEFGIYLNYVRKLGFEETPDYDFLRELFSKVIKTSGDVDDGVFDWNLLNDGRGWEASVNQSQIIPPLQTANDRRRDDRRRSQNPVVPPSPALVRNGSKQRKGPGPGQQGNAINGPSANHRLSSAQHPYANPGGYDYGAVDDAYRAQQQYGRASPMLPNVSAVPPALSNGRGAQGEFNQLPEPAPKPSLLRILTCRC</sequence>
<evidence type="ECO:0000256" key="10">
    <source>
        <dbReference type="PROSITE-ProRule" id="PRU10141"/>
    </source>
</evidence>
<accession>A0A5C3LDX8</accession>
<evidence type="ECO:0000256" key="5">
    <source>
        <dbReference type="ARBA" id="ARBA00022741"/>
    </source>
</evidence>
<dbReference type="FunFam" id="3.30.200.20:FF:000538">
    <property type="entry name" value="Putative Casein kinase I"/>
    <property type="match status" value="1"/>
</dbReference>
<dbReference type="SMART" id="SM00220">
    <property type="entry name" value="S_TKc"/>
    <property type="match status" value="1"/>
</dbReference>
<dbReference type="Gene3D" id="1.10.510.10">
    <property type="entry name" value="Transferase(Phosphotransferase) domain 1"/>
    <property type="match status" value="1"/>
</dbReference>
<evidence type="ECO:0000313" key="14">
    <source>
        <dbReference type="EMBL" id="TFK30126.1"/>
    </source>
</evidence>
<dbReference type="InterPro" id="IPR017441">
    <property type="entry name" value="Protein_kinase_ATP_BS"/>
</dbReference>
<dbReference type="OrthoDB" id="5800476at2759"/>
<name>A0A5C3LDX8_COPMA</name>
<evidence type="ECO:0000256" key="6">
    <source>
        <dbReference type="ARBA" id="ARBA00022777"/>
    </source>
</evidence>
<keyword evidence="6 14" id="KW-0418">Kinase</keyword>
<gene>
    <name evidence="14" type="ORF">FA15DRAFT_690767</name>
</gene>
<proteinExistence type="inferred from homology"/>
<keyword evidence="7 10" id="KW-0067">ATP-binding</keyword>
<keyword evidence="4" id="KW-0808">Transferase</keyword>
<feature type="region of interest" description="Disordered" evidence="12">
    <location>
        <begin position="315"/>
        <end position="389"/>
    </location>
</feature>
<organism evidence="14 15">
    <name type="scientific">Coprinopsis marcescibilis</name>
    <name type="common">Agaric fungus</name>
    <name type="synonym">Psathyrella marcescibilis</name>
    <dbReference type="NCBI Taxonomy" id="230819"/>
    <lineage>
        <taxon>Eukaryota</taxon>
        <taxon>Fungi</taxon>
        <taxon>Dikarya</taxon>
        <taxon>Basidiomycota</taxon>
        <taxon>Agaricomycotina</taxon>
        <taxon>Agaricomycetes</taxon>
        <taxon>Agaricomycetidae</taxon>
        <taxon>Agaricales</taxon>
        <taxon>Agaricineae</taxon>
        <taxon>Psathyrellaceae</taxon>
        <taxon>Coprinopsis</taxon>
    </lineage>
</organism>
<dbReference type="PANTHER" id="PTHR11909">
    <property type="entry name" value="CASEIN KINASE-RELATED"/>
    <property type="match status" value="1"/>
</dbReference>
<feature type="compositionally biased region" description="Polar residues" evidence="12">
    <location>
        <begin position="366"/>
        <end position="381"/>
    </location>
</feature>
<dbReference type="SUPFAM" id="SSF56112">
    <property type="entry name" value="Protein kinase-like (PK-like)"/>
    <property type="match status" value="1"/>
</dbReference>
<dbReference type="Pfam" id="PF00069">
    <property type="entry name" value="Pkinase"/>
    <property type="match status" value="1"/>
</dbReference>
<dbReference type="GO" id="GO:0000324">
    <property type="term" value="C:fungal-type vacuole"/>
    <property type="evidence" value="ECO:0007669"/>
    <property type="project" value="UniProtKB-ARBA"/>
</dbReference>
<dbReference type="InterPro" id="IPR050235">
    <property type="entry name" value="CK1_Ser-Thr_kinase"/>
</dbReference>